<reference evidence="2" key="1">
    <citation type="submission" date="2014-05" db="EMBL/GenBank/DDBJ databases">
        <authorList>
            <person name="Chronopoulou M."/>
        </authorList>
    </citation>
    <scope>NUCLEOTIDE SEQUENCE</scope>
    <source>
        <tissue evidence="2">Whole organism</tissue>
    </source>
</reference>
<keyword evidence="1" id="KW-0472">Membrane</keyword>
<dbReference type="EMBL" id="HACA01024875">
    <property type="protein sequence ID" value="CDW42236.1"/>
    <property type="molecule type" value="Transcribed_RNA"/>
</dbReference>
<proteinExistence type="predicted"/>
<evidence type="ECO:0000313" key="2">
    <source>
        <dbReference type="EMBL" id="CDW42236.1"/>
    </source>
</evidence>
<name>A0A0K2UWZ9_LEPSM</name>
<keyword evidence="1" id="KW-1133">Transmembrane helix</keyword>
<sequence length="58" mass="7166">MIINSKKHLILQSKMKKKQISIRRLRAMEISLCKTFFFLNIITINYIYYYYFVYFGET</sequence>
<accession>A0A0K2UWZ9</accession>
<evidence type="ECO:0000256" key="1">
    <source>
        <dbReference type="SAM" id="Phobius"/>
    </source>
</evidence>
<dbReference type="EMBL" id="HACA01024874">
    <property type="protein sequence ID" value="CDW42235.1"/>
    <property type="molecule type" value="Transcribed_RNA"/>
</dbReference>
<protein>
    <submittedName>
        <fullName evidence="2">Uncharacterized protein</fullName>
    </submittedName>
</protein>
<dbReference type="AlphaFoldDB" id="A0A0K2UWZ9"/>
<keyword evidence="1" id="KW-0812">Transmembrane</keyword>
<organism evidence="2">
    <name type="scientific">Lepeophtheirus salmonis</name>
    <name type="common">Salmon louse</name>
    <name type="synonym">Caligus salmonis</name>
    <dbReference type="NCBI Taxonomy" id="72036"/>
    <lineage>
        <taxon>Eukaryota</taxon>
        <taxon>Metazoa</taxon>
        <taxon>Ecdysozoa</taxon>
        <taxon>Arthropoda</taxon>
        <taxon>Crustacea</taxon>
        <taxon>Multicrustacea</taxon>
        <taxon>Hexanauplia</taxon>
        <taxon>Copepoda</taxon>
        <taxon>Siphonostomatoida</taxon>
        <taxon>Caligidae</taxon>
        <taxon>Lepeophtheirus</taxon>
    </lineage>
</organism>
<feature type="transmembrane region" description="Helical" evidence="1">
    <location>
        <begin position="32"/>
        <end position="52"/>
    </location>
</feature>